<gene>
    <name evidence="2" type="ORF">ACFSRZ_08475</name>
</gene>
<dbReference type="InterPro" id="IPR016032">
    <property type="entry name" value="Sig_transdc_resp-reg_C-effctor"/>
</dbReference>
<reference evidence="3" key="1">
    <citation type="journal article" date="2019" name="Int. J. Syst. Evol. Microbiol.">
        <title>The Global Catalogue of Microorganisms (GCM) 10K type strain sequencing project: providing services to taxonomists for standard genome sequencing and annotation.</title>
        <authorList>
            <consortium name="The Broad Institute Genomics Platform"/>
            <consortium name="The Broad Institute Genome Sequencing Center for Infectious Disease"/>
            <person name="Wu L."/>
            <person name="Ma J."/>
        </authorList>
    </citation>
    <scope>NUCLEOTIDE SEQUENCE [LARGE SCALE GENOMIC DNA]</scope>
    <source>
        <strain evidence="3">KCTC 52127</strain>
    </source>
</reference>
<dbReference type="Pfam" id="PF00196">
    <property type="entry name" value="GerE"/>
    <property type="match status" value="1"/>
</dbReference>
<evidence type="ECO:0000313" key="2">
    <source>
        <dbReference type="EMBL" id="MFD2567405.1"/>
    </source>
</evidence>
<dbReference type="InterPro" id="IPR000792">
    <property type="entry name" value="Tscrpt_reg_LuxR_C"/>
</dbReference>
<keyword evidence="3" id="KW-1185">Reference proteome</keyword>
<proteinExistence type="predicted"/>
<dbReference type="Gene3D" id="1.10.10.10">
    <property type="entry name" value="Winged helix-like DNA-binding domain superfamily/Winged helix DNA-binding domain"/>
    <property type="match status" value="1"/>
</dbReference>
<comment type="caution">
    <text evidence="2">The sequence shown here is derived from an EMBL/GenBank/DDBJ whole genome shotgun (WGS) entry which is preliminary data.</text>
</comment>
<dbReference type="SMART" id="SM00421">
    <property type="entry name" value="HTH_LUXR"/>
    <property type="match status" value="1"/>
</dbReference>
<dbReference type="SUPFAM" id="SSF46894">
    <property type="entry name" value="C-terminal effector domain of the bipartite response regulators"/>
    <property type="match status" value="1"/>
</dbReference>
<sequence>MIVHQTDYLESLFEKPYDLFIQNWKKSPETSEVFKREMLKFVETYKKYRPAKALWLHQNFTLVLDKETQKWAEEHVVYPCVKYGNQKFAFVVSKDVFSHVSVVDSFEGLNIRLPKHFTSEKEALKWLIEDSDEETGKNVESSIYFEGLDEDGNMLLKVKTSSDATNLLKLFGKAQKEDVFYNTNLTKFTSLTNREKEILLKYASGISMEDIANYFNISIYTARTHWRNIKRKLAIDSSIEAVKFLSFF</sequence>
<dbReference type="EMBL" id="JBHULH010000004">
    <property type="protein sequence ID" value="MFD2567405.1"/>
    <property type="molecule type" value="Genomic_DNA"/>
</dbReference>
<dbReference type="RefSeq" id="WP_379666116.1">
    <property type="nucleotide sequence ID" value="NZ_JBHULH010000004.1"/>
</dbReference>
<protein>
    <submittedName>
        <fullName evidence="2">Response regulator transcription factor</fullName>
    </submittedName>
</protein>
<accession>A0ABW5LRL1</accession>
<dbReference type="InterPro" id="IPR036388">
    <property type="entry name" value="WH-like_DNA-bd_sf"/>
</dbReference>
<dbReference type="PROSITE" id="PS50043">
    <property type="entry name" value="HTH_LUXR_2"/>
    <property type="match status" value="1"/>
</dbReference>
<organism evidence="2 3">
    <name type="scientific">Pseudotenacibaculum haliotis</name>
    <dbReference type="NCBI Taxonomy" id="1862138"/>
    <lineage>
        <taxon>Bacteria</taxon>
        <taxon>Pseudomonadati</taxon>
        <taxon>Bacteroidota</taxon>
        <taxon>Flavobacteriia</taxon>
        <taxon>Flavobacteriales</taxon>
        <taxon>Flavobacteriaceae</taxon>
        <taxon>Pseudotenacibaculum</taxon>
    </lineage>
</organism>
<evidence type="ECO:0000313" key="3">
    <source>
        <dbReference type="Proteomes" id="UP001597508"/>
    </source>
</evidence>
<dbReference type="CDD" id="cd06170">
    <property type="entry name" value="LuxR_C_like"/>
    <property type="match status" value="1"/>
</dbReference>
<dbReference type="Proteomes" id="UP001597508">
    <property type="component" value="Unassembled WGS sequence"/>
</dbReference>
<name>A0ABW5LRL1_9FLAO</name>
<feature type="domain" description="HTH luxR-type" evidence="1">
    <location>
        <begin position="184"/>
        <end position="248"/>
    </location>
</feature>
<evidence type="ECO:0000259" key="1">
    <source>
        <dbReference type="PROSITE" id="PS50043"/>
    </source>
</evidence>
<dbReference type="PRINTS" id="PR00038">
    <property type="entry name" value="HTHLUXR"/>
</dbReference>